<dbReference type="SUPFAM" id="SSF53822">
    <property type="entry name" value="Periplasmic binding protein-like I"/>
    <property type="match status" value="1"/>
</dbReference>
<dbReference type="EMBL" id="NBTM02000001">
    <property type="protein sequence ID" value="PNL90902.1"/>
    <property type="molecule type" value="Genomic_DNA"/>
</dbReference>
<dbReference type="RefSeq" id="WP_083067676.1">
    <property type="nucleotide sequence ID" value="NZ_JALXKY010000005.1"/>
</dbReference>
<comment type="caution">
    <text evidence="6">The sequence shown here is derived from an EMBL/GenBank/DDBJ whole genome shotgun (WGS) entry which is preliminary data.</text>
</comment>
<name>A0A2J9PKP0_9LACT</name>
<protein>
    <submittedName>
        <fullName evidence="6">LacI family transcriptional regulator</fullName>
    </submittedName>
</protein>
<evidence type="ECO:0000313" key="6">
    <source>
        <dbReference type="EMBL" id="PNL90902.1"/>
    </source>
</evidence>
<dbReference type="InterPro" id="IPR046335">
    <property type="entry name" value="LacI/GalR-like_sensor"/>
</dbReference>
<proteinExistence type="predicted"/>
<dbReference type="AlphaFoldDB" id="A0A2J9PKP0"/>
<dbReference type="Pfam" id="PF00356">
    <property type="entry name" value="LacI"/>
    <property type="match status" value="1"/>
</dbReference>
<gene>
    <name evidence="6" type="ORF">A6J77_001030</name>
</gene>
<evidence type="ECO:0000256" key="4">
    <source>
        <dbReference type="ARBA" id="ARBA00023163"/>
    </source>
</evidence>
<dbReference type="PRINTS" id="PR00036">
    <property type="entry name" value="HTHLACI"/>
</dbReference>
<dbReference type="GO" id="GO:0000976">
    <property type="term" value="F:transcription cis-regulatory region binding"/>
    <property type="evidence" value="ECO:0007669"/>
    <property type="project" value="TreeGrafter"/>
</dbReference>
<dbReference type="Gene3D" id="1.10.260.40">
    <property type="entry name" value="lambda repressor-like DNA-binding domains"/>
    <property type="match status" value="1"/>
</dbReference>
<dbReference type="SUPFAM" id="SSF47413">
    <property type="entry name" value="lambda repressor-like DNA-binding domains"/>
    <property type="match status" value="1"/>
</dbReference>
<accession>A0A2J9PKP0</accession>
<evidence type="ECO:0000256" key="2">
    <source>
        <dbReference type="ARBA" id="ARBA00023015"/>
    </source>
</evidence>
<evidence type="ECO:0000313" key="7">
    <source>
        <dbReference type="Proteomes" id="UP000192813"/>
    </source>
</evidence>
<dbReference type="Gene3D" id="3.40.50.2300">
    <property type="match status" value="2"/>
</dbReference>
<evidence type="ECO:0000256" key="1">
    <source>
        <dbReference type="ARBA" id="ARBA00022491"/>
    </source>
</evidence>
<dbReference type="InterPro" id="IPR000843">
    <property type="entry name" value="HTH_LacI"/>
</dbReference>
<dbReference type="InterPro" id="IPR010982">
    <property type="entry name" value="Lambda_DNA-bd_dom_sf"/>
</dbReference>
<dbReference type="Pfam" id="PF13377">
    <property type="entry name" value="Peripla_BP_3"/>
    <property type="match status" value="1"/>
</dbReference>
<sequence length="329" mass="36595">MRAKLQDVAALAGVSVTTVSRVINQKGYLSQQTINKVHAAMKELNYYPNSLARSLQGKSTKLVGLIFPNIDTIFYAELANHLEQILFAKGYKTIICNSERDADKEAEYLNMLQSNQVEGIIAGAHNLNYADYERVTAPVISFDRYIGENIPIVSSDNYLGGKLATETLLKGQPTKPWMITGANDPNSPTYLRYQAFMDVTKAHGLEGQITKIPKDFSQIRKQLKIKALLLEEAPDAIFCSDDLTAMLVMNTARELGMTIPEDLKLVGYDGTDFIQTYVPQLTTIAQPIKDLADLLVDVLLQQIDHSLEVKKDADNRYVLPIKLIPGQTV</sequence>
<dbReference type="PANTHER" id="PTHR30146:SF95">
    <property type="entry name" value="RIBOSE OPERON REPRESSOR"/>
    <property type="match status" value="1"/>
</dbReference>
<dbReference type="CDD" id="cd01392">
    <property type="entry name" value="HTH_LacI"/>
    <property type="match status" value="1"/>
</dbReference>
<dbReference type="PROSITE" id="PS00356">
    <property type="entry name" value="HTH_LACI_1"/>
    <property type="match status" value="1"/>
</dbReference>
<reference evidence="7" key="1">
    <citation type="submission" date="2017-12" db="EMBL/GenBank/DDBJ databases">
        <title>FDA dAtabase for Regulatory Grade micrObial Sequences (FDA-ARGOS): Supporting development and validation of Infectious Disease Dx tests.</title>
        <authorList>
            <person name="Hoffmann M."/>
            <person name="Allard M."/>
            <person name="Evans P."/>
            <person name="Brown E."/>
            <person name="Tallon L."/>
            <person name="Sadzewicz L."/>
            <person name="Sengamalay N."/>
            <person name="Ott S."/>
            <person name="Godinez A."/>
            <person name="Nagaraj S."/>
            <person name="Vavikolanu K."/>
            <person name="Aluvathingal J."/>
            <person name="Nadendla S."/>
            <person name="Sichtig H."/>
        </authorList>
    </citation>
    <scope>NUCLEOTIDE SEQUENCE [LARGE SCALE GENOMIC DNA]</scope>
    <source>
        <strain evidence="7">FDAARGOS_249</strain>
    </source>
</reference>
<dbReference type="PANTHER" id="PTHR30146">
    <property type="entry name" value="LACI-RELATED TRANSCRIPTIONAL REPRESSOR"/>
    <property type="match status" value="1"/>
</dbReference>
<keyword evidence="1" id="KW-0678">Repressor</keyword>
<keyword evidence="2" id="KW-0805">Transcription regulation</keyword>
<dbReference type="GO" id="GO:0003700">
    <property type="term" value="F:DNA-binding transcription factor activity"/>
    <property type="evidence" value="ECO:0007669"/>
    <property type="project" value="TreeGrafter"/>
</dbReference>
<evidence type="ECO:0000259" key="5">
    <source>
        <dbReference type="PROSITE" id="PS50932"/>
    </source>
</evidence>
<dbReference type="SMART" id="SM00354">
    <property type="entry name" value="HTH_LACI"/>
    <property type="match status" value="1"/>
</dbReference>
<keyword evidence="4" id="KW-0804">Transcription</keyword>
<feature type="domain" description="HTH lacI-type" evidence="5">
    <location>
        <begin position="3"/>
        <end position="57"/>
    </location>
</feature>
<evidence type="ECO:0000256" key="3">
    <source>
        <dbReference type="ARBA" id="ARBA00023125"/>
    </source>
</evidence>
<dbReference type="CDD" id="cd06291">
    <property type="entry name" value="PBP1_Qymf-like"/>
    <property type="match status" value="1"/>
</dbReference>
<organism evidence="6 7">
    <name type="scientific">Aerococcus viridans</name>
    <dbReference type="NCBI Taxonomy" id="1377"/>
    <lineage>
        <taxon>Bacteria</taxon>
        <taxon>Bacillati</taxon>
        <taxon>Bacillota</taxon>
        <taxon>Bacilli</taxon>
        <taxon>Lactobacillales</taxon>
        <taxon>Aerococcaceae</taxon>
        <taxon>Aerococcus</taxon>
    </lineage>
</organism>
<dbReference type="InterPro" id="IPR028082">
    <property type="entry name" value="Peripla_BP_I"/>
</dbReference>
<dbReference type="Proteomes" id="UP000192813">
    <property type="component" value="Unassembled WGS sequence"/>
</dbReference>
<keyword evidence="3" id="KW-0238">DNA-binding</keyword>
<dbReference type="PROSITE" id="PS50932">
    <property type="entry name" value="HTH_LACI_2"/>
    <property type="match status" value="1"/>
</dbReference>